<name>A0ABS4VYB0_9PSEU</name>
<evidence type="ECO:0000313" key="1">
    <source>
        <dbReference type="EMBL" id="MBP2368786.1"/>
    </source>
</evidence>
<gene>
    <name evidence="1" type="ORF">JOF36_004482</name>
</gene>
<organism evidence="1 2">
    <name type="scientific">Pseudonocardia parietis</name>
    <dbReference type="NCBI Taxonomy" id="570936"/>
    <lineage>
        <taxon>Bacteria</taxon>
        <taxon>Bacillati</taxon>
        <taxon>Actinomycetota</taxon>
        <taxon>Actinomycetes</taxon>
        <taxon>Pseudonocardiales</taxon>
        <taxon>Pseudonocardiaceae</taxon>
        <taxon>Pseudonocardia</taxon>
    </lineage>
</organism>
<sequence length="84" mass="10004">MNRRTKYATTMQIVRRTARRHSMRVIEIPGRGEGSHRWHALVDSSGIEIVRFSLTDHPRELSWTVLRNLEERLAPCFGEKWMER</sequence>
<evidence type="ECO:0000313" key="2">
    <source>
        <dbReference type="Proteomes" id="UP001519295"/>
    </source>
</evidence>
<proteinExistence type="predicted"/>
<dbReference type="Proteomes" id="UP001519295">
    <property type="component" value="Unassembled WGS sequence"/>
</dbReference>
<reference evidence="1 2" key="1">
    <citation type="submission" date="2021-03" db="EMBL/GenBank/DDBJ databases">
        <title>Sequencing the genomes of 1000 actinobacteria strains.</title>
        <authorList>
            <person name="Klenk H.-P."/>
        </authorList>
    </citation>
    <scope>NUCLEOTIDE SEQUENCE [LARGE SCALE GENOMIC DNA]</scope>
    <source>
        <strain evidence="1 2">DSM 45256</strain>
    </source>
</reference>
<dbReference type="EMBL" id="JAGINU010000001">
    <property type="protein sequence ID" value="MBP2368786.1"/>
    <property type="molecule type" value="Genomic_DNA"/>
</dbReference>
<protein>
    <submittedName>
        <fullName evidence="1">Uncharacterized protein</fullName>
    </submittedName>
</protein>
<keyword evidence="2" id="KW-1185">Reference proteome</keyword>
<dbReference type="RefSeq" id="WP_307862522.1">
    <property type="nucleotide sequence ID" value="NZ_JAGINU010000001.1"/>
</dbReference>
<comment type="caution">
    <text evidence="1">The sequence shown here is derived from an EMBL/GenBank/DDBJ whole genome shotgun (WGS) entry which is preliminary data.</text>
</comment>
<accession>A0ABS4VYB0</accession>